<dbReference type="RefSeq" id="WP_146936513.1">
    <property type="nucleotide sequence ID" value="NZ_BJXW01000011.1"/>
</dbReference>
<evidence type="ECO:0000256" key="2">
    <source>
        <dbReference type="PIRNR" id="PIRNR006429"/>
    </source>
</evidence>
<feature type="transmembrane region" description="Helical" evidence="3">
    <location>
        <begin position="20"/>
        <end position="37"/>
    </location>
</feature>
<dbReference type="SUPFAM" id="SSF51395">
    <property type="entry name" value="FMN-linked oxidoreductases"/>
    <property type="match status" value="1"/>
</dbReference>
<comment type="caution">
    <text evidence="5">The sequence shown here is derived from an EMBL/GenBank/DDBJ whole genome shotgun (WGS) entry which is preliminary data.</text>
</comment>
<gene>
    <name evidence="5" type="primary">yerD</name>
    <name evidence="5" type="ORF">CQU01_10880</name>
</gene>
<dbReference type="CDD" id="cd02808">
    <property type="entry name" value="GltS_FMN"/>
    <property type="match status" value="1"/>
</dbReference>
<dbReference type="GO" id="GO:0006537">
    <property type="term" value="P:glutamate biosynthetic process"/>
    <property type="evidence" value="ECO:0007669"/>
    <property type="project" value="InterPro"/>
</dbReference>
<dbReference type="Gene3D" id="3.20.20.70">
    <property type="entry name" value="Aldolase class I"/>
    <property type="match status" value="1"/>
</dbReference>
<dbReference type="PIRSF" id="PIRSF006429">
    <property type="entry name" value="GOGAT_lg_2"/>
    <property type="match status" value="1"/>
</dbReference>
<dbReference type="InterPro" id="IPR024188">
    <property type="entry name" value="GltB"/>
</dbReference>
<reference evidence="5 6" key="1">
    <citation type="submission" date="2019-07" db="EMBL/GenBank/DDBJ databases">
        <title>Whole genome shotgun sequence of Cerasibacillus quisquiliarum NBRC 102429.</title>
        <authorList>
            <person name="Hosoyama A."/>
            <person name="Uohara A."/>
            <person name="Ohji S."/>
            <person name="Ichikawa N."/>
        </authorList>
    </citation>
    <scope>NUCLEOTIDE SEQUENCE [LARGE SCALE GENOMIC DNA]</scope>
    <source>
        <strain evidence="5 6">NBRC 102429</strain>
    </source>
</reference>
<dbReference type="InterPro" id="IPR002932">
    <property type="entry name" value="Glu_synthdom"/>
</dbReference>
<name>A0A511UW34_9BACI</name>
<dbReference type="Proteomes" id="UP000321491">
    <property type="component" value="Unassembled WGS sequence"/>
</dbReference>
<dbReference type="GO" id="GO:0015930">
    <property type="term" value="F:glutamate synthase activity"/>
    <property type="evidence" value="ECO:0007669"/>
    <property type="project" value="InterPro"/>
</dbReference>
<keyword evidence="3" id="KW-1133">Transmembrane helix</keyword>
<accession>A0A511UW34</accession>
<dbReference type="AlphaFoldDB" id="A0A511UW34"/>
<feature type="domain" description="Glutamate synthase" evidence="4">
    <location>
        <begin position="145"/>
        <end position="558"/>
    </location>
</feature>
<dbReference type="EMBL" id="BJXW01000011">
    <property type="protein sequence ID" value="GEN30850.1"/>
    <property type="molecule type" value="Genomic_DNA"/>
</dbReference>
<evidence type="ECO:0000259" key="4">
    <source>
        <dbReference type="Pfam" id="PF01645"/>
    </source>
</evidence>
<protein>
    <submittedName>
        <fullName evidence="5">Glutamate synthase large subunit-like protein YerD</fullName>
    </submittedName>
</protein>
<dbReference type="InterPro" id="IPR013785">
    <property type="entry name" value="Aldolase_TIM"/>
</dbReference>
<comment type="similarity">
    <text evidence="1 2">Belongs to the glutamate synthase family.</text>
</comment>
<proteinExistence type="inferred from homology"/>
<keyword evidence="3" id="KW-0472">Membrane</keyword>
<evidence type="ECO:0000313" key="6">
    <source>
        <dbReference type="Proteomes" id="UP000321491"/>
    </source>
</evidence>
<evidence type="ECO:0000256" key="3">
    <source>
        <dbReference type="SAM" id="Phobius"/>
    </source>
</evidence>
<evidence type="ECO:0000313" key="5">
    <source>
        <dbReference type="EMBL" id="GEN30850.1"/>
    </source>
</evidence>
<keyword evidence="6" id="KW-1185">Reference proteome</keyword>
<sequence>MLHDKGVFHLSIIISFLEKLPLIVFYGLIILLIYLYLKDKYQNQHSILKTHPVLGRLRYIFEMIGPEFRQYWFLNDKEGRPVDRDTQETIAKAGKYANTVIGFGSKKNFDKTDFYLTNSLFPLNVNELEVDNTTPIETYTYRIVNESLTSRKEKRHQVQIKPWHLTDENSIIIGKDREHPFRVKGLVGISAMSYGALSKSAVKALAQGVAISGGSFMNTGEGGISPYHLSKVYHLIDSTYEPSDRQTKRLLKYIEHNPHASNFELEKRFGENAPQIVTDLLEKGIIGERGADLIFQVGSGLFGARKDGKYHEETFLENALKPEVKAIEIKLAQGAKVRGGKLPKEKITPEIAEIRGVEMGKDVESPNRFPLFSDMKGLFKMITHWQEITGKPVGIKVVAGDNHSFDKLASYMKETGQKPDFISIDGAEGGTGATYQEMADSLGLPIFSGILILDQTLRKYGLRDEIKIIASGMLATANKMAVALSLGADLIYIARAAMNTVGCINAGKCHTNLCPVGITSHLPHLEAGVVVEEKKFRTANYLTTMREGLFMLGASCGIPSPSKFSKKHVVLRTADNDVKKFTDYVEETASPHDAHVEYIVKHEERHELVNS</sequence>
<dbReference type="PANTHER" id="PTHR43819">
    <property type="entry name" value="ARCHAEAL-TYPE GLUTAMATE SYNTHASE [NADPH]"/>
    <property type="match status" value="1"/>
</dbReference>
<evidence type="ECO:0000256" key="1">
    <source>
        <dbReference type="ARBA" id="ARBA00009716"/>
    </source>
</evidence>
<dbReference type="OrthoDB" id="9758182at2"/>
<keyword evidence="3" id="KW-0812">Transmembrane</keyword>
<organism evidence="5 6">
    <name type="scientific">Cerasibacillus quisquiliarum</name>
    <dbReference type="NCBI Taxonomy" id="227865"/>
    <lineage>
        <taxon>Bacteria</taxon>
        <taxon>Bacillati</taxon>
        <taxon>Bacillota</taxon>
        <taxon>Bacilli</taxon>
        <taxon>Bacillales</taxon>
        <taxon>Bacillaceae</taxon>
        <taxon>Cerasibacillus</taxon>
    </lineage>
</organism>
<dbReference type="PANTHER" id="PTHR43819:SF1">
    <property type="entry name" value="ARCHAEAL-TYPE GLUTAMATE SYNTHASE [NADPH]"/>
    <property type="match status" value="1"/>
</dbReference>
<dbReference type="Pfam" id="PF01645">
    <property type="entry name" value="Glu_synthase"/>
    <property type="match status" value="1"/>
</dbReference>